<dbReference type="PROSITE" id="PS50089">
    <property type="entry name" value="ZF_RING_2"/>
    <property type="match status" value="1"/>
</dbReference>
<gene>
    <name evidence="7" type="ORF">Y1Q_0022940</name>
</gene>
<sequence>MATQALAENLQDELSCYICLEFFKDPVSIHCGHNFCQACITKCWEESGVNFSCPQCREGCPGVQGPNPGLTAGSEGREREASAVSSNRRSEEPGVSGKSRS</sequence>
<keyword evidence="3" id="KW-0862">Zinc</keyword>
<dbReference type="EMBL" id="AKHW03004633">
    <property type="protein sequence ID" value="KYO29587.1"/>
    <property type="molecule type" value="Genomic_DNA"/>
</dbReference>
<evidence type="ECO:0000256" key="5">
    <source>
        <dbReference type="SAM" id="MobiDB-lite"/>
    </source>
</evidence>
<dbReference type="PANTHER" id="PTHR25465">
    <property type="entry name" value="B-BOX DOMAIN CONTAINING"/>
    <property type="match status" value="1"/>
</dbReference>
<evidence type="ECO:0000256" key="2">
    <source>
        <dbReference type="ARBA" id="ARBA00022771"/>
    </source>
</evidence>
<dbReference type="Proteomes" id="UP000050525">
    <property type="component" value="Unassembled WGS sequence"/>
</dbReference>
<evidence type="ECO:0000259" key="6">
    <source>
        <dbReference type="PROSITE" id="PS50089"/>
    </source>
</evidence>
<organism evidence="7 8">
    <name type="scientific">Alligator mississippiensis</name>
    <name type="common">American alligator</name>
    <dbReference type="NCBI Taxonomy" id="8496"/>
    <lineage>
        <taxon>Eukaryota</taxon>
        <taxon>Metazoa</taxon>
        <taxon>Chordata</taxon>
        <taxon>Craniata</taxon>
        <taxon>Vertebrata</taxon>
        <taxon>Euteleostomi</taxon>
        <taxon>Archelosauria</taxon>
        <taxon>Archosauria</taxon>
        <taxon>Crocodylia</taxon>
        <taxon>Alligatoridae</taxon>
        <taxon>Alligatorinae</taxon>
        <taxon>Alligator</taxon>
    </lineage>
</organism>
<feature type="region of interest" description="Disordered" evidence="5">
    <location>
        <begin position="60"/>
        <end position="101"/>
    </location>
</feature>
<dbReference type="InterPro" id="IPR013083">
    <property type="entry name" value="Znf_RING/FYVE/PHD"/>
</dbReference>
<keyword evidence="8" id="KW-1185">Reference proteome</keyword>
<dbReference type="SUPFAM" id="SSF57850">
    <property type="entry name" value="RING/U-box"/>
    <property type="match status" value="1"/>
</dbReference>
<dbReference type="SMART" id="SM00184">
    <property type="entry name" value="RING"/>
    <property type="match status" value="1"/>
</dbReference>
<evidence type="ECO:0000256" key="1">
    <source>
        <dbReference type="ARBA" id="ARBA00022723"/>
    </source>
</evidence>
<keyword evidence="2 4" id="KW-0863">Zinc-finger</keyword>
<accession>A0A151MYH5</accession>
<dbReference type="AlphaFoldDB" id="A0A151MYH5"/>
<reference evidence="7 8" key="1">
    <citation type="journal article" date="2012" name="Genome Biol.">
        <title>Sequencing three crocodilian genomes to illuminate the evolution of archosaurs and amniotes.</title>
        <authorList>
            <person name="St John J.A."/>
            <person name="Braun E.L."/>
            <person name="Isberg S.R."/>
            <person name="Miles L.G."/>
            <person name="Chong A.Y."/>
            <person name="Gongora J."/>
            <person name="Dalzell P."/>
            <person name="Moran C."/>
            <person name="Bed'hom B."/>
            <person name="Abzhanov A."/>
            <person name="Burgess S.C."/>
            <person name="Cooksey A.M."/>
            <person name="Castoe T.A."/>
            <person name="Crawford N.G."/>
            <person name="Densmore L.D."/>
            <person name="Drew J.C."/>
            <person name="Edwards S.V."/>
            <person name="Faircloth B.C."/>
            <person name="Fujita M.K."/>
            <person name="Greenwold M.J."/>
            <person name="Hoffmann F.G."/>
            <person name="Howard J.M."/>
            <person name="Iguchi T."/>
            <person name="Janes D.E."/>
            <person name="Khan S.Y."/>
            <person name="Kohno S."/>
            <person name="de Koning A.J."/>
            <person name="Lance S.L."/>
            <person name="McCarthy F.M."/>
            <person name="McCormack J.E."/>
            <person name="Merchant M.E."/>
            <person name="Peterson D.G."/>
            <person name="Pollock D.D."/>
            <person name="Pourmand N."/>
            <person name="Raney B.J."/>
            <person name="Roessler K.A."/>
            <person name="Sanford J.R."/>
            <person name="Sawyer R.H."/>
            <person name="Schmidt C.J."/>
            <person name="Triplett E.W."/>
            <person name="Tuberville T.D."/>
            <person name="Venegas-Anaya M."/>
            <person name="Howard J.T."/>
            <person name="Jarvis E.D."/>
            <person name="Guillette L.J.Jr."/>
            <person name="Glenn T.C."/>
            <person name="Green R.E."/>
            <person name="Ray D.A."/>
        </authorList>
    </citation>
    <scope>NUCLEOTIDE SEQUENCE [LARGE SCALE GENOMIC DNA]</scope>
    <source>
        <strain evidence="7">KSC_2009_1</strain>
    </source>
</reference>
<name>A0A151MYH5_ALLMI</name>
<dbReference type="InterPro" id="IPR051051">
    <property type="entry name" value="E3_ubiq-ligase_TRIM/RNF"/>
</dbReference>
<dbReference type="InterPro" id="IPR001841">
    <property type="entry name" value="Znf_RING"/>
</dbReference>
<dbReference type="PROSITE" id="PS00518">
    <property type="entry name" value="ZF_RING_1"/>
    <property type="match status" value="1"/>
</dbReference>
<comment type="caution">
    <text evidence="7">The sequence shown here is derived from an EMBL/GenBank/DDBJ whole genome shotgun (WGS) entry which is preliminary data.</text>
</comment>
<dbReference type="Gene3D" id="3.30.40.10">
    <property type="entry name" value="Zinc/RING finger domain, C3HC4 (zinc finger)"/>
    <property type="match status" value="1"/>
</dbReference>
<feature type="domain" description="RING-type" evidence="6">
    <location>
        <begin position="16"/>
        <end position="57"/>
    </location>
</feature>
<dbReference type="CDD" id="cd16594">
    <property type="entry name" value="RING-HC_TRIM7-like_C-IV"/>
    <property type="match status" value="1"/>
</dbReference>
<evidence type="ECO:0000256" key="4">
    <source>
        <dbReference type="PROSITE-ProRule" id="PRU00175"/>
    </source>
</evidence>
<dbReference type="GO" id="GO:0008270">
    <property type="term" value="F:zinc ion binding"/>
    <property type="evidence" value="ECO:0007669"/>
    <property type="project" value="UniProtKB-KW"/>
</dbReference>
<protein>
    <recommendedName>
        <fullName evidence="6">RING-type domain-containing protein</fullName>
    </recommendedName>
</protein>
<keyword evidence="1" id="KW-0479">Metal-binding</keyword>
<evidence type="ECO:0000313" key="7">
    <source>
        <dbReference type="EMBL" id="KYO29587.1"/>
    </source>
</evidence>
<dbReference type="InterPro" id="IPR017907">
    <property type="entry name" value="Znf_RING_CS"/>
</dbReference>
<proteinExistence type="predicted"/>
<evidence type="ECO:0000256" key="3">
    <source>
        <dbReference type="ARBA" id="ARBA00022833"/>
    </source>
</evidence>
<evidence type="ECO:0000313" key="8">
    <source>
        <dbReference type="Proteomes" id="UP000050525"/>
    </source>
</evidence>
<dbReference type="Pfam" id="PF15227">
    <property type="entry name" value="zf-C3HC4_4"/>
    <property type="match status" value="1"/>
</dbReference>
<dbReference type="PANTHER" id="PTHR25465:SF14">
    <property type="entry name" value="E3 UBIQUITIN-PROTEIN LIGASE TRIM65"/>
    <property type="match status" value="1"/>
</dbReference>